<dbReference type="SUPFAM" id="SSF56436">
    <property type="entry name" value="C-type lectin-like"/>
    <property type="match status" value="1"/>
</dbReference>
<dbReference type="InterPro" id="IPR050801">
    <property type="entry name" value="Ca-Dep_Lectins_ImmuneDev"/>
</dbReference>
<evidence type="ECO:0000259" key="2">
    <source>
        <dbReference type="PROSITE" id="PS50041"/>
    </source>
</evidence>
<dbReference type="Pfam" id="PF00059">
    <property type="entry name" value="Lectin_C"/>
    <property type="match status" value="1"/>
</dbReference>
<organism evidence="3 4">
    <name type="scientific">Pleuronectes platessa</name>
    <name type="common">European plaice</name>
    <dbReference type="NCBI Taxonomy" id="8262"/>
    <lineage>
        <taxon>Eukaryota</taxon>
        <taxon>Metazoa</taxon>
        <taxon>Chordata</taxon>
        <taxon>Craniata</taxon>
        <taxon>Vertebrata</taxon>
        <taxon>Euteleostomi</taxon>
        <taxon>Actinopterygii</taxon>
        <taxon>Neopterygii</taxon>
        <taxon>Teleostei</taxon>
        <taxon>Neoteleostei</taxon>
        <taxon>Acanthomorphata</taxon>
        <taxon>Carangaria</taxon>
        <taxon>Pleuronectiformes</taxon>
        <taxon>Pleuronectoidei</taxon>
        <taxon>Pleuronectidae</taxon>
        <taxon>Pleuronectes</taxon>
    </lineage>
</organism>
<evidence type="ECO:0000313" key="3">
    <source>
        <dbReference type="EMBL" id="CAB1417613.1"/>
    </source>
</evidence>
<sequence>MSSRHPACPGVDVIALHFINGLFGNNRVWIGLADEGVEGVWKWVDGTPLTLEFWAADQPNSYKGTDQDCVEFWHRASGKAEWNDENSKRNRSTTTGGELRSNPVERSTAAGRALRSNPVERSAATR</sequence>
<name>A0A9N7TTV9_PLEPL</name>
<comment type="caution">
    <text evidence="3">The sequence shown here is derived from an EMBL/GenBank/DDBJ whole genome shotgun (WGS) entry which is preliminary data.</text>
</comment>
<proteinExistence type="predicted"/>
<keyword evidence="4" id="KW-1185">Reference proteome</keyword>
<reference evidence="3" key="1">
    <citation type="submission" date="2020-03" db="EMBL/GenBank/DDBJ databases">
        <authorList>
            <person name="Weist P."/>
        </authorList>
    </citation>
    <scope>NUCLEOTIDE SEQUENCE</scope>
</reference>
<dbReference type="Proteomes" id="UP001153269">
    <property type="component" value="Unassembled WGS sequence"/>
</dbReference>
<accession>A0A9N7TTV9</accession>
<dbReference type="InterPro" id="IPR001304">
    <property type="entry name" value="C-type_lectin-like"/>
</dbReference>
<dbReference type="EMBL" id="CADEAL010000272">
    <property type="protein sequence ID" value="CAB1417613.1"/>
    <property type="molecule type" value="Genomic_DNA"/>
</dbReference>
<feature type="region of interest" description="Disordered" evidence="1">
    <location>
        <begin position="78"/>
        <end position="126"/>
    </location>
</feature>
<dbReference type="AlphaFoldDB" id="A0A9N7TTV9"/>
<dbReference type="InterPro" id="IPR016187">
    <property type="entry name" value="CTDL_fold"/>
</dbReference>
<evidence type="ECO:0000256" key="1">
    <source>
        <dbReference type="SAM" id="MobiDB-lite"/>
    </source>
</evidence>
<dbReference type="PANTHER" id="PTHR22801:SF63">
    <property type="entry name" value="C-TYPE LECTIN DOMAIN-CONTAINING PROTEIN"/>
    <property type="match status" value="1"/>
</dbReference>
<dbReference type="PANTHER" id="PTHR22801">
    <property type="entry name" value="LITHOSTATHINE"/>
    <property type="match status" value="1"/>
</dbReference>
<dbReference type="InterPro" id="IPR016186">
    <property type="entry name" value="C-type_lectin-like/link_sf"/>
</dbReference>
<dbReference type="PROSITE" id="PS50041">
    <property type="entry name" value="C_TYPE_LECTIN_2"/>
    <property type="match status" value="1"/>
</dbReference>
<evidence type="ECO:0000313" key="4">
    <source>
        <dbReference type="Proteomes" id="UP001153269"/>
    </source>
</evidence>
<dbReference type="Gene3D" id="3.10.100.10">
    <property type="entry name" value="Mannose-Binding Protein A, subunit A"/>
    <property type="match status" value="1"/>
</dbReference>
<protein>
    <recommendedName>
        <fullName evidence="2">C-type lectin domain-containing protein</fullName>
    </recommendedName>
</protein>
<gene>
    <name evidence="3" type="ORF">PLEPLA_LOCUS5432</name>
</gene>
<feature type="domain" description="C-type lectin" evidence="2">
    <location>
        <begin position="18"/>
        <end position="86"/>
    </location>
</feature>